<dbReference type="OrthoDB" id="4753111at2759"/>
<evidence type="ECO:0000256" key="1">
    <source>
        <dbReference type="SAM" id="MobiDB-lite"/>
    </source>
</evidence>
<dbReference type="Proteomes" id="UP000218209">
    <property type="component" value="Unassembled WGS sequence"/>
</dbReference>
<proteinExistence type="predicted"/>
<evidence type="ECO:0008006" key="4">
    <source>
        <dbReference type="Google" id="ProtNLM"/>
    </source>
</evidence>
<protein>
    <recommendedName>
        <fullName evidence="4">Reverse transcriptase Ty1/copia-type domain-containing protein</fullName>
    </recommendedName>
</protein>
<dbReference type="EMBL" id="KV918797">
    <property type="protein sequence ID" value="OSX79145.1"/>
    <property type="molecule type" value="Genomic_DNA"/>
</dbReference>
<reference evidence="2 3" key="1">
    <citation type="submission" date="2017-03" db="EMBL/GenBank/DDBJ databases">
        <title>WGS assembly of Porphyra umbilicalis.</title>
        <authorList>
            <person name="Brawley S.H."/>
            <person name="Blouin N.A."/>
            <person name="Ficko-Blean E."/>
            <person name="Wheeler G.L."/>
            <person name="Lohr M."/>
            <person name="Goodson H.V."/>
            <person name="Jenkins J.W."/>
            <person name="Blaby-Haas C.E."/>
            <person name="Helliwell K.E."/>
            <person name="Chan C."/>
            <person name="Marriage T."/>
            <person name="Bhattacharya D."/>
            <person name="Klein A.S."/>
            <person name="Badis Y."/>
            <person name="Brodie J."/>
            <person name="Cao Y."/>
            <person name="Collen J."/>
            <person name="Dittami S.M."/>
            <person name="Gachon C.M."/>
            <person name="Green B.R."/>
            <person name="Karpowicz S."/>
            <person name="Kim J.W."/>
            <person name="Kudahl U."/>
            <person name="Lin S."/>
            <person name="Michel G."/>
            <person name="Mittag M."/>
            <person name="Olson B.J."/>
            <person name="Pangilinan J."/>
            <person name="Peng Y."/>
            <person name="Qiu H."/>
            <person name="Shu S."/>
            <person name="Singer J.T."/>
            <person name="Smith A.G."/>
            <person name="Sprecher B.N."/>
            <person name="Wagner V."/>
            <person name="Wang W."/>
            <person name="Wang Z.-Y."/>
            <person name="Yan J."/>
            <person name="Yarish C."/>
            <person name="Zoeuner-Riek S."/>
            <person name="Zhuang Y."/>
            <person name="Zou Y."/>
            <person name="Lindquist E.A."/>
            <person name="Grimwood J."/>
            <person name="Barry K."/>
            <person name="Rokhsar D.S."/>
            <person name="Schmutz J."/>
            <person name="Stiller J.W."/>
            <person name="Grossman A.R."/>
            <person name="Prochnik S.E."/>
        </authorList>
    </citation>
    <scope>NUCLEOTIDE SEQUENCE [LARGE SCALE GENOMIC DNA]</scope>
    <source>
        <strain evidence="2">4086291</strain>
    </source>
</reference>
<name>A0A1X6PEI2_PORUM</name>
<dbReference type="AlphaFoldDB" id="A0A1X6PEI2"/>
<evidence type="ECO:0000313" key="3">
    <source>
        <dbReference type="Proteomes" id="UP000218209"/>
    </source>
</evidence>
<sequence>MGFGQSARLLVANCQLGAEICYSKTVYVRRDGKLFSSHEARTKLFVARSQPPPLAPAHASPRPAPSPASRPDPFRTHAPAPPVPQSVAPPARAYLARTTDLDSPDYPRWDASKQTGLAVFDSFDCPTTISRAAVPAGKQVFYYLWRSILDWSVHTKDFLRAYLQSDKLPQPIYVHAPPEAYEPDGDIWAFTRPMYGKGNAGRHLFFPSQSKFLSLPGARLSEAFDTVYVSPLHGCLSSYVDDTLAAGTPAFLRDVATIMQQYKTHRPDHGSIVFSGIAADADADGLHCHSRPYAADLVPLNAPPSANAPLANAAGLCFLAAQILLIGCLASPDVLTDAAALAGLPSPTKLDARRADDTIAILINRDVTMPFPRLYPSSLRLSVHADYFGSTFSPLPRRRVGYLVLLTDASARFCFLHWASHRPFRVCRGSTAGELLALADAVAASLDVRLVLHEVLSRRIPMDAYTDLATAYELVTSFKDPADMSGKNDLDMLRRALLASTISEINCIRGADNPSDALSKPTFSRPPPNSALSAALASGTLSTPIVAHTTTEGYRTAPRPGFALF</sequence>
<accession>A0A1X6PEI2</accession>
<keyword evidence="3" id="KW-1185">Reference proteome</keyword>
<gene>
    <name evidence="2" type="ORF">BU14_0086s0032</name>
</gene>
<organism evidence="2 3">
    <name type="scientific">Porphyra umbilicalis</name>
    <name type="common">Purple laver</name>
    <name type="synonym">Red alga</name>
    <dbReference type="NCBI Taxonomy" id="2786"/>
    <lineage>
        <taxon>Eukaryota</taxon>
        <taxon>Rhodophyta</taxon>
        <taxon>Bangiophyceae</taxon>
        <taxon>Bangiales</taxon>
        <taxon>Bangiaceae</taxon>
        <taxon>Porphyra</taxon>
    </lineage>
</organism>
<feature type="region of interest" description="Disordered" evidence="1">
    <location>
        <begin position="50"/>
        <end position="89"/>
    </location>
</feature>
<evidence type="ECO:0000313" key="2">
    <source>
        <dbReference type="EMBL" id="OSX79145.1"/>
    </source>
</evidence>